<reference evidence="1" key="1">
    <citation type="journal article" name="Emerg. Infect. Dis.">
        <title>Two cases of a newly characterized neisseria species.</title>
        <authorList>
            <person name="Mustapha M."/>
            <person name="Lemos A.P.S."/>
            <person name="Harrison L.H."/>
            <person name="Vantyne D."/>
            <person name="Sacchi C.T."/>
        </authorList>
    </citation>
    <scope>NUCLEOTIDE SEQUENCE</scope>
    <source>
        <strain evidence="1">N.95.16</strain>
    </source>
</reference>
<dbReference type="PIRSF" id="PIRSF015268">
    <property type="entry name" value="Virulence_RhuM"/>
    <property type="match status" value="1"/>
</dbReference>
<dbReference type="Pfam" id="PF13310">
    <property type="entry name" value="Virulence_RhuM"/>
    <property type="match status" value="1"/>
</dbReference>
<comment type="caution">
    <text evidence="1">The sequence shown here is derived from an EMBL/GenBank/DDBJ whole genome shotgun (WGS) entry which is preliminary data.</text>
</comment>
<accession>A0A5Q3RZW2</accession>
<evidence type="ECO:0000313" key="2">
    <source>
        <dbReference type="Proteomes" id="UP000486297"/>
    </source>
</evidence>
<keyword evidence="2" id="KW-1185">Reference proteome</keyword>
<dbReference type="InterPro" id="IPR011204">
    <property type="entry name" value="Virulence_RhuM-like"/>
</dbReference>
<sequence length="338" mass="39016">MQENDLILYTTSDGQAQFVLRELGGQLWLTQAEIAELYQTTVSNINKHIKAILAEAELDERATIEYYSIVQNEGGREVSRQIAHYSLPMIIAVGYRVRSTRGTQFRQWATRTLGEYLQKGFAIDDERLKNPPVGTVAAPDYFDELLERIRDIRASERRMYLRVQEIFALAADYQSSIKETNLFFSQMQNKLHFAVSGKTAAELIYERADADLPQMGLTHTATPQRVYQKDVKVAKNYLNEQEIKELNRIVTMWLDFAEDQAARKKQVFLRDWTEKLDQFLQFNDREVLQGAGKISKKQAEAKALAEYERFQTAVREIREQQGAHDIAELLGYEKSVSK</sequence>
<dbReference type="Proteomes" id="UP000486297">
    <property type="component" value="Unassembled WGS sequence"/>
</dbReference>
<protein>
    <submittedName>
        <fullName evidence="1">Hydroxyacid dehydrogenase</fullName>
    </submittedName>
</protein>
<proteinExistence type="predicted"/>
<evidence type="ECO:0000313" key="1">
    <source>
        <dbReference type="EMBL" id="MRN38307.1"/>
    </source>
</evidence>
<dbReference type="PANTHER" id="PTHR35810:SF1">
    <property type="entry name" value="CYTOPLASMIC PROTEIN"/>
    <property type="match status" value="1"/>
</dbReference>
<dbReference type="AlphaFoldDB" id="A0A5Q3RZW2"/>
<organism evidence="1 2">
    <name type="scientific">Neisseria brasiliensis</name>
    <dbReference type="NCBI Taxonomy" id="2666100"/>
    <lineage>
        <taxon>Bacteria</taxon>
        <taxon>Pseudomonadati</taxon>
        <taxon>Pseudomonadota</taxon>
        <taxon>Betaproteobacteria</taxon>
        <taxon>Neisseriales</taxon>
        <taxon>Neisseriaceae</taxon>
        <taxon>Neisseria</taxon>
    </lineage>
</organism>
<name>A0A5Q3RZW2_9NEIS</name>
<gene>
    <name evidence="1" type="ORF">GJU80_07390</name>
</gene>
<dbReference type="PANTHER" id="PTHR35810">
    <property type="entry name" value="CYTOPLASMIC PROTEIN-RELATED"/>
    <property type="match status" value="1"/>
</dbReference>
<dbReference type="EMBL" id="WJXO01000001">
    <property type="protein sequence ID" value="MRN38307.1"/>
    <property type="molecule type" value="Genomic_DNA"/>
</dbReference>
<dbReference type="RefSeq" id="WP_095502243.1">
    <property type="nucleotide sequence ID" value="NZ_CP046027.1"/>
</dbReference>